<dbReference type="PANTHER" id="PTHR38074:SF1">
    <property type="entry name" value="ALTERED INHERITANCE OF MITOCHONDRIA PROTEIN 24, MITOCHONDRIAL"/>
    <property type="match status" value="1"/>
</dbReference>
<dbReference type="InterPro" id="IPR016031">
    <property type="entry name" value="Trp_RNA-bd_attenuator-like_dom"/>
</dbReference>
<evidence type="ECO:0000313" key="2">
    <source>
        <dbReference type="Proteomes" id="UP000642107"/>
    </source>
</evidence>
<protein>
    <submittedName>
        <fullName evidence="1">AIM24 family protein</fullName>
    </submittedName>
</protein>
<sequence>MTLYGALFQQFAENTSQDQFSLQGSKMLKINMGFGPVWSRSGAMVAYQGDVRFEKKSQGAARFLKSAVTGEGLDLMKCSGSGQLFLADLAQAVQIIYLENDMISINGASVLAISDSIQWDIKMIKPGAGMAAGGLSNVVCQGTGYVAVTTAGEPVALNVAEAPTFGDPQAVVLWTAGVQMNVKVDTGGLGSLLRGGSGETFQLAFGGQGVVVVQPSEGFHFSS</sequence>
<evidence type="ECO:0000313" key="1">
    <source>
        <dbReference type="EMBL" id="MBD9698670.1"/>
    </source>
</evidence>
<dbReference type="InterPro" id="IPR002838">
    <property type="entry name" value="AIM24"/>
</dbReference>
<reference evidence="1 2" key="1">
    <citation type="submission" date="2020-09" db="EMBL/GenBank/DDBJ databases">
        <title>Flavimobilis rhizosphaerae sp. nov., isolated from rhizosphere soil of Spartina alterniflora.</title>
        <authorList>
            <person name="Hanqin C."/>
        </authorList>
    </citation>
    <scope>NUCLEOTIDE SEQUENCE [LARGE SCALE GENOMIC DNA]</scope>
    <source>
        <strain evidence="1 2">GY 10621</strain>
    </source>
</reference>
<organism evidence="1 2">
    <name type="scientific">Flavimobilis rhizosphaerae</name>
    <dbReference type="NCBI Taxonomy" id="2775421"/>
    <lineage>
        <taxon>Bacteria</taxon>
        <taxon>Bacillati</taxon>
        <taxon>Actinomycetota</taxon>
        <taxon>Actinomycetes</taxon>
        <taxon>Micrococcales</taxon>
        <taxon>Jonesiaceae</taxon>
        <taxon>Flavimobilis</taxon>
    </lineage>
</organism>
<dbReference type="InterPro" id="IPR036983">
    <property type="entry name" value="AIM24_sf"/>
</dbReference>
<dbReference type="SUPFAM" id="SSF51219">
    <property type="entry name" value="TRAP-like"/>
    <property type="match status" value="1"/>
</dbReference>
<dbReference type="PANTHER" id="PTHR38074">
    <property type="entry name" value="ALTERED INHERITANCE OF MITOCHONDRIA PROTEIN 24, MITOCHONDRIAL"/>
    <property type="match status" value="1"/>
</dbReference>
<gene>
    <name evidence="1" type="ORF">IGS67_04055</name>
</gene>
<dbReference type="Gene3D" id="3.60.160.10">
    <property type="entry name" value="Mitochondrial biogenesis AIM24"/>
    <property type="match status" value="1"/>
</dbReference>
<dbReference type="Proteomes" id="UP000642107">
    <property type="component" value="Unassembled WGS sequence"/>
</dbReference>
<keyword evidence="2" id="KW-1185">Reference proteome</keyword>
<proteinExistence type="predicted"/>
<dbReference type="RefSeq" id="WP_192278166.1">
    <property type="nucleotide sequence ID" value="NZ_JACZDF010000002.1"/>
</dbReference>
<accession>A0ABR9DNH0</accession>
<name>A0ABR9DNH0_9MICO</name>
<dbReference type="Pfam" id="PF01987">
    <property type="entry name" value="AIM24"/>
    <property type="match status" value="1"/>
</dbReference>
<comment type="caution">
    <text evidence="1">The sequence shown here is derived from an EMBL/GenBank/DDBJ whole genome shotgun (WGS) entry which is preliminary data.</text>
</comment>
<dbReference type="EMBL" id="JACZDF010000002">
    <property type="protein sequence ID" value="MBD9698670.1"/>
    <property type="molecule type" value="Genomic_DNA"/>
</dbReference>